<protein>
    <recommendedName>
        <fullName evidence="3">Enoyl-CoA hydratase</fullName>
    </recommendedName>
</protein>
<dbReference type="SUPFAM" id="SSF52096">
    <property type="entry name" value="ClpP/crotonase"/>
    <property type="match status" value="1"/>
</dbReference>
<dbReference type="EMBL" id="AP023359">
    <property type="protein sequence ID" value="BCJ69480.1"/>
    <property type="molecule type" value="Genomic_DNA"/>
</dbReference>
<dbReference type="Pfam" id="PF00378">
    <property type="entry name" value="ECH_1"/>
    <property type="match status" value="1"/>
</dbReference>
<dbReference type="AlphaFoldDB" id="A0A810N8W5"/>
<dbReference type="InterPro" id="IPR029045">
    <property type="entry name" value="ClpP/crotonase-like_dom_sf"/>
</dbReference>
<reference evidence="1" key="1">
    <citation type="submission" date="2020-08" db="EMBL/GenBank/DDBJ databases">
        <title>Whole genome shotgun sequence of Polymorphospora rubra NBRC 101157.</title>
        <authorList>
            <person name="Komaki H."/>
            <person name="Tamura T."/>
        </authorList>
    </citation>
    <scope>NUCLEOTIDE SEQUENCE</scope>
    <source>
        <strain evidence="1">NBRC 101157</strain>
    </source>
</reference>
<keyword evidence="2" id="KW-1185">Reference proteome</keyword>
<dbReference type="GO" id="GO:0003824">
    <property type="term" value="F:catalytic activity"/>
    <property type="evidence" value="ECO:0007669"/>
    <property type="project" value="UniProtKB-ARBA"/>
</dbReference>
<gene>
    <name evidence="1" type="ORF">Prubr_65010</name>
</gene>
<sequence>MVTVGSTDDPVLVIDGSRPVSPGDIDAVHRICDQAEDGHHAGLLTVYVSGAPEPGWTAGLNVGLVTKWERAVRRLERSALVTVAVATGDCGGTALDVLLATDVRIVAPGARLMMATDCEATWPGMALYRLIRHGIGSGVRRAVLLGAPIDAGEAVAVGLVDVVTDEPGSVLAQVAAAAGGVAGKELAIRRQLMLEAAGREFDEALGSHLAACDRALRRAGAA</sequence>
<evidence type="ECO:0000313" key="1">
    <source>
        <dbReference type="EMBL" id="BCJ69480.1"/>
    </source>
</evidence>
<dbReference type="InterPro" id="IPR053545">
    <property type="entry name" value="Enoyl-CoA_hydratase-like"/>
</dbReference>
<dbReference type="Gene3D" id="3.90.226.10">
    <property type="entry name" value="2-enoyl-CoA Hydratase, Chain A, domain 1"/>
    <property type="match status" value="1"/>
</dbReference>
<accession>A0A810N8W5</accession>
<evidence type="ECO:0000313" key="2">
    <source>
        <dbReference type="Proteomes" id="UP000680866"/>
    </source>
</evidence>
<dbReference type="InterPro" id="IPR001753">
    <property type="entry name" value="Enoyl-CoA_hydra/iso"/>
</dbReference>
<proteinExistence type="predicted"/>
<dbReference type="NCBIfam" id="NF042431">
    <property type="entry name" value="EnCoAhydt_DpgB"/>
    <property type="match status" value="1"/>
</dbReference>
<dbReference type="Proteomes" id="UP000680866">
    <property type="component" value="Chromosome"/>
</dbReference>
<dbReference type="KEGG" id="pry:Prubr_65010"/>
<organism evidence="1 2">
    <name type="scientific">Polymorphospora rubra</name>
    <dbReference type="NCBI Taxonomy" id="338584"/>
    <lineage>
        <taxon>Bacteria</taxon>
        <taxon>Bacillati</taxon>
        <taxon>Actinomycetota</taxon>
        <taxon>Actinomycetes</taxon>
        <taxon>Micromonosporales</taxon>
        <taxon>Micromonosporaceae</taxon>
        <taxon>Polymorphospora</taxon>
    </lineage>
</organism>
<evidence type="ECO:0008006" key="3">
    <source>
        <dbReference type="Google" id="ProtNLM"/>
    </source>
</evidence>
<name>A0A810N8W5_9ACTN</name>